<dbReference type="GO" id="GO:0016787">
    <property type="term" value="F:hydrolase activity"/>
    <property type="evidence" value="ECO:0007669"/>
    <property type="project" value="UniProtKB-KW"/>
</dbReference>
<evidence type="ECO:0000313" key="5">
    <source>
        <dbReference type="Proteomes" id="UP000504636"/>
    </source>
</evidence>
<dbReference type="PANTHER" id="PTHR43540:SF9">
    <property type="entry name" value="FAMILY HYDROLASE, PUTATIVE (AFU_ORTHOLOGUE AFUA_2G08700)-RELATED"/>
    <property type="match status" value="1"/>
</dbReference>
<dbReference type="AlphaFoldDB" id="A0A6A6Y1N5"/>
<reference evidence="6" key="3">
    <citation type="submission" date="2025-04" db="UniProtKB">
        <authorList>
            <consortium name="RefSeq"/>
        </authorList>
    </citation>
    <scope>IDENTIFICATION</scope>
    <source>
        <strain evidence="6">CBS 304.34</strain>
    </source>
</reference>
<dbReference type="Gene3D" id="3.40.50.850">
    <property type="entry name" value="Isochorismatase-like"/>
    <property type="match status" value="1"/>
</dbReference>
<keyword evidence="2 4" id="KW-0378">Hydrolase</keyword>
<dbReference type="Pfam" id="PF00857">
    <property type="entry name" value="Isochorismatase"/>
    <property type="match status" value="1"/>
</dbReference>
<dbReference type="EMBL" id="MU003725">
    <property type="protein sequence ID" value="KAF2802145.1"/>
    <property type="molecule type" value="Genomic_DNA"/>
</dbReference>
<protein>
    <submittedName>
        <fullName evidence="4 6">Isochorismatase hydrolase</fullName>
    </submittedName>
</protein>
<dbReference type="CDD" id="cd00431">
    <property type="entry name" value="cysteine_hydrolases"/>
    <property type="match status" value="1"/>
</dbReference>
<dbReference type="InterPro" id="IPR036380">
    <property type="entry name" value="Isochorismatase-like_sf"/>
</dbReference>
<gene>
    <name evidence="4 6" type="ORF">BDZ99DRAFT_402096</name>
</gene>
<dbReference type="OrthoDB" id="167809at2759"/>
<dbReference type="Proteomes" id="UP000504636">
    <property type="component" value="Unplaced"/>
</dbReference>
<evidence type="ECO:0000256" key="1">
    <source>
        <dbReference type="ARBA" id="ARBA00006336"/>
    </source>
</evidence>
<evidence type="ECO:0000313" key="4">
    <source>
        <dbReference type="EMBL" id="KAF2802145.1"/>
    </source>
</evidence>
<reference evidence="6" key="2">
    <citation type="submission" date="2020-04" db="EMBL/GenBank/DDBJ databases">
        <authorList>
            <consortium name="NCBI Genome Project"/>
        </authorList>
    </citation>
    <scope>NUCLEOTIDE SEQUENCE</scope>
    <source>
        <strain evidence="6">CBS 304.34</strain>
    </source>
</reference>
<sequence>LTLQTSKTPVTLAPQKMALVVIDMQNVFLSSALGRKKGPGHAVEQALLSKCIPAARKAGIRILWLSWGISDEGLQTLPPMFYRNFGFTFNPTEDGPEFTAGGSKQQWRHTDDGIGLSLGNVTLEDGRSVDAGRLLMKNQWNTELHGGLADAYREGSRCTPADVKFHKESHSGFWGGNTEFAQYLQSEGIRTLLFAGLNTDQCVLATLQDAAPQGYDTIMPKDACGTTSPEFAQQMVEFNAEKAFGFQAACDDLVHAAEHVEHSYPEGL</sequence>
<evidence type="ECO:0000313" key="6">
    <source>
        <dbReference type="RefSeq" id="XP_033569109.1"/>
    </source>
</evidence>
<dbReference type="InterPro" id="IPR050272">
    <property type="entry name" value="Isochorismatase-like_hydrls"/>
</dbReference>
<dbReference type="PANTHER" id="PTHR43540">
    <property type="entry name" value="PEROXYUREIDOACRYLATE/UREIDOACRYLATE AMIDOHYDROLASE-RELATED"/>
    <property type="match status" value="1"/>
</dbReference>
<organism evidence="4">
    <name type="scientific">Mytilinidion resinicola</name>
    <dbReference type="NCBI Taxonomy" id="574789"/>
    <lineage>
        <taxon>Eukaryota</taxon>
        <taxon>Fungi</taxon>
        <taxon>Dikarya</taxon>
        <taxon>Ascomycota</taxon>
        <taxon>Pezizomycotina</taxon>
        <taxon>Dothideomycetes</taxon>
        <taxon>Pleosporomycetidae</taxon>
        <taxon>Mytilinidiales</taxon>
        <taxon>Mytilinidiaceae</taxon>
        <taxon>Mytilinidion</taxon>
    </lineage>
</organism>
<proteinExistence type="inferred from homology"/>
<accession>A0A6A6Y1N5</accession>
<keyword evidence="5" id="KW-1185">Reference proteome</keyword>
<dbReference type="InterPro" id="IPR000868">
    <property type="entry name" value="Isochorismatase-like_dom"/>
</dbReference>
<reference evidence="4 6" key="1">
    <citation type="journal article" date="2020" name="Stud. Mycol.">
        <title>101 Dothideomycetes genomes: a test case for predicting lifestyles and emergence of pathogens.</title>
        <authorList>
            <person name="Haridas S."/>
            <person name="Albert R."/>
            <person name="Binder M."/>
            <person name="Bloem J."/>
            <person name="Labutti K."/>
            <person name="Salamov A."/>
            <person name="Andreopoulos B."/>
            <person name="Baker S."/>
            <person name="Barry K."/>
            <person name="Bills G."/>
            <person name="Bluhm B."/>
            <person name="Cannon C."/>
            <person name="Castanera R."/>
            <person name="Culley D."/>
            <person name="Daum C."/>
            <person name="Ezra D."/>
            <person name="Gonzalez J."/>
            <person name="Henrissat B."/>
            <person name="Kuo A."/>
            <person name="Liang C."/>
            <person name="Lipzen A."/>
            <person name="Lutzoni F."/>
            <person name="Magnuson J."/>
            <person name="Mondo S."/>
            <person name="Nolan M."/>
            <person name="Ohm R."/>
            <person name="Pangilinan J."/>
            <person name="Park H.-J."/>
            <person name="Ramirez L."/>
            <person name="Alfaro M."/>
            <person name="Sun H."/>
            <person name="Tritt A."/>
            <person name="Yoshinaga Y."/>
            <person name="Zwiers L.-H."/>
            <person name="Turgeon B."/>
            <person name="Goodwin S."/>
            <person name="Spatafora J."/>
            <person name="Crous P."/>
            <person name="Grigoriev I."/>
        </authorList>
    </citation>
    <scope>NUCLEOTIDE SEQUENCE</scope>
    <source>
        <strain evidence="4 6">CBS 304.34</strain>
    </source>
</reference>
<evidence type="ECO:0000259" key="3">
    <source>
        <dbReference type="Pfam" id="PF00857"/>
    </source>
</evidence>
<feature type="non-terminal residue" evidence="4">
    <location>
        <position position="1"/>
    </location>
</feature>
<comment type="similarity">
    <text evidence="1">Belongs to the isochorismatase family.</text>
</comment>
<dbReference type="GeneID" id="54457164"/>
<evidence type="ECO:0000256" key="2">
    <source>
        <dbReference type="ARBA" id="ARBA00022801"/>
    </source>
</evidence>
<feature type="domain" description="Isochorismatase-like" evidence="3">
    <location>
        <begin position="160"/>
        <end position="236"/>
    </location>
</feature>
<dbReference type="RefSeq" id="XP_033569109.1">
    <property type="nucleotide sequence ID" value="XM_033716271.1"/>
</dbReference>
<dbReference type="SUPFAM" id="SSF52499">
    <property type="entry name" value="Isochorismatase-like hydrolases"/>
    <property type="match status" value="1"/>
</dbReference>
<name>A0A6A6Y1N5_9PEZI</name>